<feature type="domain" description="Arrestin C-terminal-like" evidence="3">
    <location>
        <begin position="254"/>
        <end position="339"/>
    </location>
</feature>
<dbReference type="Proteomes" id="UP000050795">
    <property type="component" value="Unassembled WGS sequence"/>
</dbReference>
<dbReference type="InterPro" id="IPR017864">
    <property type="entry name" value="Arrestin_CS"/>
</dbReference>
<reference evidence="4" key="1">
    <citation type="submission" date="2022-06" db="EMBL/GenBank/DDBJ databases">
        <authorList>
            <person name="Berger JAMES D."/>
            <person name="Berger JAMES D."/>
        </authorList>
    </citation>
    <scope>NUCLEOTIDE SEQUENCE [LARGE SCALE GENOMIC DNA]</scope>
</reference>
<dbReference type="SUPFAM" id="SSF81296">
    <property type="entry name" value="E set domains"/>
    <property type="match status" value="3"/>
</dbReference>
<dbReference type="InterPro" id="IPR014752">
    <property type="entry name" value="Arrestin-like_C"/>
</dbReference>
<dbReference type="AlphaFoldDB" id="A0AA85K2S2"/>
<evidence type="ECO:0000313" key="4">
    <source>
        <dbReference type="Proteomes" id="UP000050795"/>
    </source>
</evidence>
<proteinExistence type="inferred from homology"/>
<feature type="compositionally biased region" description="Polar residues" evidence="2">
    <location>
        <begin position="480"/>
        <end position="489"/>
    </location>
</feature>
<keyword evidence="4" id="KW-1185">Reference proteome</keyword>
<dbReference type="InterPro" id="IPR000698">
    <property type="entry name" value="Arrestin"/>
</dbReference>
<evidence type="ECO:0000256" key="2">
    <source>
        <dbReference type="SAM" id="MobiDB-lite"/>
    </source>
</evidence>
<evidence type="ECO:0000256" key="1">
    <source>
        <dbReference type="ARBA" id="ARBA00005298"/>
    </source>
</evidence>
<dbReference type="GO" id="GO:0002031">
    <property type="term" value="P:G protein-coupled receptor internalization"/>
    <property type="evidence" value="ECO:0007669"/>
    <property type="project" value="TreeGrafter"/>
</dbReference>
<dbReference type="InterPro" id="IPR011022">
    <property type="entry name" value="Arrestin_C-like"/>
</dbReference>
<sequence>MVTESSQGRYFDVLKKATPDGKLSLFLDRRTFIDHFDHVDPIDGILTISEDVMGADLVFLILTCSYRYGRDDLDVLGLTFQKELLIYTKRVWPSYPIDDTASAMGDKKWTKKWKKLKRHSKKGQESSEQMSMSVVHDDPYGIFSDTLKESDLVPFQTKLVSKYGRQAIPFRIILPTSSPSSVAIQPLQDDGHKLYGISYGLTAFIGRRIDNTQPASSTVTIILRKYSAGPELIHRPIYPVAESIRKTINFACHSGELSIAASIEKPLYFHDESLSISLMLDNLCSMPVRKLHISLVQIAEMFLLTKGTYRSVIDEHFCKENLPHAGEQEWKYTTTLTTSLTDKMLKHGVALEGYIKQEKNWLASSTILKLSADLDECLEIMQNVNRKLEENSEMAIKANKELHGIVISYCVRVRCWVGISRCSLYVPFLLMRPGKEPCNTTDAKCKISTTTHTIPPADITGSQEPKERSGKDEIDKVNKNENQTSDVNH</sequence>
<dbReference type="Pfam" id="PF02752">
    <property type="entry name" value="Arrestin_C"/>
    <property type="match status" value="1"/>
</dbReference>
<evidence type="ECO:0000259" key="3">
    <source>
        <dbReference type="Pfam" id="PF02752"/>
    </source>
</evidence>
<dbReference type="InterPro" id="IPR014753">
    <property type="entry name" value="Arrestin_N"/>
</dbReference>
<dbReference type="GO" id="GO:0005737">
    <property type="term" value="C:cytoplasm"/>
    <property type="evidence" value="ECO:0007669"/>
    <property type="project" value="TreeGrafter"/>
</dbReference>
<feature type="compositionally biased region" description="Basic and acidic residues" evidence="2">
    <location>
        <begin position="464"/>
        <end position="479"/>
    </location>
</feature>
<dbReference type="GO" id="GO:0007165">
    <property type="term" value="P:signal transduction"/>
    <property type="evidence" value="ECO:0007669"/>
    <property type="project" value="InterPro"/>
</dbReference>
<protein>
    <recommendedName>
        <fullName evidence="3">Arrestin C-terminal-like domain-containing protein</fullName>
    </recommendedName>
</protein>
<accession>A0AA85K2S2</accession>
<dbReference type="GO" id="GO:0001664">
    <property type="term" value="F:G protein-coupled receptor binding"/>
    <property type="evidence" value="ECO:0007669"/>
    <property type="project" value="TreeGrafter"/>
</dbReference>
<name>A0AA85K2S2_TRIRE</name>
<dbReference type="PROSITE" id="PS00295">
    <property type="entry name" value="ARRESTINS"/>
    <property type="match status" value="1"/>
</dbReference>
<dbReference type="Gene3D" id="2.60.40.840">
    <property type="match status" value="1"/>
</dbReference>
<dbReference type="WBParaSite" id="TREG1_59060.1">
    <property type="protein sequence ID" value="TREG1_59060.1"/>
    <property type="gene ID" value="TREG1_59060"/>
</dbReference>
<comment type="similarity">
    <text evidence="1">Belongs to the arrestin family.</text>
</comment>
<dbReference type="Gene3D" id="2.60.40.640">
    <property type="match status" value="1"/>
</dbReference>
<reference evidence="5" key="2">
    <citation type="submission" date="2023-11" db="UniProtKB">
        <authorList>
            <consortium name="WormBaseParasite"/>
        </authorList>
    </citation>
    <scope>IDENTIFICATION</scope>
</reference>
<dbReference type="PANTHER" id="PTHR11792">
    <property type="entry name" value="ARRESTIN"/>
    <property type="match status" value="1"/>
</dbReference>
<feature type="region of interest" description="Disordered" evidence="2">
    <location>
        <begin position="454"/>
        <end position="489"/>
    </location>
</feature>
<dbReference type="PRINTS" id="PR00309">
    <property type="entry name" value="ARRESTIN"/>
</dbReference>
<dbReference type="PANTHER" id="PTHR11792:SF17">
    <property type="entry name" value="KURTZ ARRESTIN"/>
    <property type="match status" value="1"/>
</dbReference>
<dbReference type="InterPro" id="IPR014756">
    <property type="entry name" value="Ig_E-set"/>
</dbReference>
<organism evidence="4 5">
    <name type="scientific">Trichobilharzia regenti</name>
    <name type="common">Nasal bird schistosome</name>
    <dbReference type="NCBI Taxonomy" id="157069"/>
    <lineage>
        <taxon>Eukaryota</taxon>
        <taxon>Metazoa</taxon>
        <taxon>Spiralia</taxon>
        <taxon>Lophotrochozoa</taxon>
        <taxon>Platyhelminthes</taxon>
        <taxon>Trematoda</taxon>
        <taxon>Digenea</taxon>
        <taxon>Strigeidida</taxon>
        <taxon>Schistosomatoidea</taxon>
        <taxon>Schistosomatidae</taxon>
        <taxon>Trichobilharzia</taxon>
    </lineage>
</organism>
<evidence type="ECO:0000313" key="5">
    <source>
        <dbReference type="WBParaSite" id="TREG1_59060.1"/>
    </source>
</evidence>